<dbReference type="GO" id="GO:0044550">
    <property type="term" value="P:secondary metabolite biosynthetic process"/>
    <property type="evidence" value="ECO:0007669"/>
    <property type="project" value="UniProtKB-ARBA"/>
</dbReference>
<organism evidence="8 9">
    <name type="scientific">Aspergillus avenaceus</name>
    <dbReference type="NCBI Taxonomy" id="36643"/>
    <lineage>
        <taxon>Eukaryota</taxon>
        <taxon>Fungi</taxon>
        <taxon>Dikarya</taxon>
        <taxon>Ascomycota</taxon>
        <taxon>Pezizomycotina</taxon>
        <taxon>Eurotiomycetes</taxon>
        <taxon>Eurotiomycetidae</taxon>
        <taxon>Eurotiales</taxon>
        <taxon>Aspergillaceae</taxon>
        <taxon>Aspergillus</taxon>
        <taxon>Aspergillus subgen. Circumdati</taxon>
    </lineage>
</organism>
<evidence type="ECO:0000256" key="7">
    <source>
        <dbReference type="PIRSR" id="PIRSR602401-1"/>
    </source>
</evidence>
<gene>
    <name evidence="8" type="ORF">BDV25DRAFT_136910</name>
</gene>
<proteinExistence type="inferred from homology"/>
<evidence type="ECO:0000256" key="2">
    <source>
        <dbReference type="ARBA" id="ARBA00010617"/>
    </source>
</evidence>
<keyword evidence="7" id="KW-0349">Heme</keyword>
<dbReference type="Proteomes" id="UP000325780">
    <property type="component" value="Unassembled WGS sequence"/>
</dbReference>
<dbReference type="SUPFAM" id="SSF48264">
    <property type="entry name" value="Cytochrome P450"/>
    <property type="match status" value="1"/>
</dbReference>
<protein>
    <submittedName>
        <fullName evidence="8">Cytochrome P450</fullName>
    </submittedName>
</protein>
<feature type="binding site" description="axial binding residue" evidence="7">
    <location>
        <position position="461"/>
    </location>
    <ligand>
        <name>heme</name>
        <dbReference type="ChEBI" id="CHEBI:30413"/>
    </ligand>
    <ligandPart>
        <name>Fe</name>
        <dbReference type="ChEBI" id="CHEBI:18248"/>
    </ligandPart>
</feature>
<keyword evidence="4" id="KW-0560">Oxidoreductase</keyword>
<evidence type="ECO:0000256" key="1">
    <source>
        <dbReference type="ARBA" id="ARBA00001971"/>
    </source>
</evidence>
<evidence type="ECO:0000256" key="3">
    <source>
        <dbReference type="ARBA" id="ARBA00022723"/>
    </source>
</evidence>
<dbReference type="PANTHER" id="PTHR24305">
    <property type="entry name" value="CYTOCHROME P450"/>
    <property type="match status" value="1"/>
</dbReference>
<dbReference type="PANTHER" id="PTHR24305:SF235">
    <property type="entry name" value="CYTOCHROME P450 MONOOXYGENASE APDB-RELATED"/>
    <property type="match status" value="1"/>
</dbReference>
<dbReference type="InterPro" id="IPR002401">
    <property type="entry name" value="Cyt_P450_E_grp-I"/>
</dbReference>
<comment type="similarity">
    <text evidence="2">Belongs to the cytochrome P450 family.</text>
</comment>
<sequence length="500" mass="57340">MDLASMDYDFNSTKQQFLSHQRPPPTARPSVLIAITLVVLVLVKKVLANKRAQRKIVDTYGCPIRELPMDTRVMKFAMSQQISEQGKAVAGDAPFMIRNGRSRELVLTKPDHIRSFYKGDMKHHPKPPYLNMGEYFKRILGHAVGAISGERWSMIRRYFDPEFSFHVARQSGDQFKSIIAQWVKDLPRYGVPVGRGFKLEVQGPCRFLPFQLVSQHIYGQVFSEKLFDDLLSLNTLHEVILFDVILNTRLTSKIWNWFDRSATRRMNEFNSKWKKFNMDIVNTARRENLNCPAERIFSGVDKNEMKVEEFLHTLDEILFANVDVSSALLNTLFQHLAANPTIQQNLREEIALYKSQDPNDQSQYMSKTDTLLNFVVMEGMRFSPAFAFSLPECTSTAKEIGGYHIPANTPVVIDAKRLNGDPDSWGKDSDEFRPERFHELPISKTRCQFMRFGVGAASGRCLGKNVADLIFKLTLMTVLEQFSLHAVEDNPEIEFRPLEA</sequence>
<dbReference type="CDD" id="cd20615">
    <property type="entry name" value="CYP_GliC-like"/>
    <property type="match status" value="1"/>
</dbReference>
<dbReference type="InterPro" id="IPR050121">
    <property type="entry name" value="Cytochrome_P450_monoxygenase"/>
</dbReference>
<dbReference type="GO" id="GO:0020037">
    <property type="term" value="F:heme binding"/>
    <property type="evidence" value="ECO:0007669"/>
    <property type="project" value="InterPro"/>
</dbReference>
<keyword evidence="6" id="KW-0503">Monooxygenase</keyword>
<keyword evidence="5 7" id="KW-0408">Iron</keyword>
<dbReference type="Pfam" id="PF00067">
    <property type="entry name" value="p450"/>
    <property type="match status" value="1"/>
</dbReference>
<dbReference type="OrthoDB" id="2789670at2759"/>
<dbReference type="EMBL" id="ML742039">
    <property type="protein sequence ID" value="KAE8153454.1"/>
    <property type="molecule type" value="Genomic_DNA"/>
</dbReference>
<dbReference type="Gene3D" id="1.10.630.10">
    <property type="entry name" value="Cytochrome P450"/>
    <property type="match status" value="1"/>
</dbReference>
<keyword evidence="3 7" id="KW-0479">Metal-binding</keyword>
<evidence type="ECO:0000313" key="8">
    <source>
        <dbReference type="EMBL" id="KAE8153454.1"/>
    </source>
</evidence>
<evidence type="ECO:0000256" key="6">
    <source>
        <dbReference type="ARBA" id="ARBA00023033"/>
    </source>
</evidence>
<dbReference type="GO" id="GO:0005506">
    <property type="term" value="F:iron ion binding"/>
    <property type="evidence" value="ECO:0007669"/>
    <property type="project" value="InterPro"/>
</dbReference>
<accession>A0A5N6U4E6</accession>
<reference evidence="8 9" key="1">
    <citation type="submission" date="2019-04" db="EMBL/GenBank/DDBJ databases">
        <title>Friends and foes A comparative genomics study of 23 Aspergillus species from section Flavi.</title>
        <authorList>
            <consortium name="DOE Joint Genome Institute"/>
            <person name="Kjaerbolling I."/>
            <person name="Vesth T."/>
            <person name="Frisvad J.C."/>
            <person name="Nybo J.L."/>
            <person name="Theobald S."/>
            <person name="Kildgaard S."/>
            <person name="Isbrandt T."/>
            <person name="Kuo A."/>
            <person name="Sato A."/>
            <person name="Lyhne E.K."/>
            <person name="Kogle M.E."/>
            <person name="Wiebenga A."/>
            <person name="Kun R.S."/>
            <person name="Lubbers R.J."/>
            <person name="Makela M.R."/>
            <person name="Barry K."/>
            <person name="Chovatia M."/>
            <person name="Clum A."/>
            <person name="Daum C."/>
            <person name="Haridas S."/>
            <person name="He G."/>
            <person name="LaButti K."/>
            <person name="Lipzen A."/>
            <person name="Mondo S."/>
            <person name="Riley R."/>
            <person name="Salamov A."/>
            <person name="Simmons B.A."/>
            <person name="Magnuson J.K."/>
            <person name="Henrissat B."/>
            <person name="Mortensen U.H."/>
            <person name="Larsen T.O."/>
            <person name="Devries R.P."/>
            <person name="Grigoriev I.V."/>
            <person name="Machida M."/>
            <person name="Baker S.E."/>
            <person name="Andersen M.R."/>
        </authorList>
    </citation>
    <scope>NUCLEOTIDE SEQUENCE [LARGE SCALE GENOMIC DNA]</scope>
    <source>
        <strain evidence="8 9">IBT 18842</strain>
    </source>
</reference>
<comment type="cofactor">
    <cofactor evidence="1 7">
        <name>heme</name>
        <dbReference type="ChEBI" id="CHEBI:30413"/>
    </cofactor>
</comment>
<evidence type="ECO:0000256" key="5">
    <source>
        <dbReference type="ARBA" id="ARBA00023004"/>
    </source>
</evidence>
<dbReference type="GO" id="GO:0004497">
    <property type="term" value="F:monooxygenase activity"/>
    <property type="evidence" value="ECO:0007669"/>
    <property type="project" value="UniProtKB-KW"/>
</dbReference>
<dbReference type="InterPro" id="IPR001128">
    <property type="entry name" value="Cyt_P450"/>
</dbReference>
<evidence type="ECO:0000256" key="4">
    <source>
        <dbReference type="ARBA" id="ARBA00023002"/>
    </source>
</evidence>
<dbReference type="PRINTS" id="PR00463">
    <property type="entry name" value="EP450I"/>
</dbReference>
<dbReference type="GO" id="GO:0016705">
    <property type="term" value="F:oxidoreductase activity, acting on paired donors, with incorporation or reduction of molecular oxygen"/>
    <property type="evidence" value="ECO:0007669"/>
    <property type="project" value="InterPro"/>
</dbReference>
<dbReference type="AlphaFoldDB" id="A0A5N6U4E6"/>
<evidence type="ECO:0000313" key="9">
    <source>
        <dbReference type="Proteomes" id="UP000325780"/>
    </source>
</evidence>
<name>A0A5N6U4E6_ASPAV</name>
<keyword evidence="9" id="KW-1185">Reference proteome</keyword>
<dbReference type="InterPro" id="IPR036396">
    <property type="entry name" value="Cyt_P450_sf"/>
</dbReference>